<feature type="transmembrane region" description="Helical" evidence="8">
    <location>
        <begin position="52"/>
        <end position="74"/>
    </location>
</feature>
<comment type="caution">
    <text evidence="9">The sequence shown here is derived from an EMBL/GenBank/DDBJ whole genome shotgun (WGS) entry which is preliminary data.</text>
</comment>
<dbReference type="GO" id="GO:0005886">
    <property type="term" value="C:plasma membrane"/>
    <property type="evidence" value="ECO:0007669"/>
    <property type="project" value="UniProtKB-SubCell"/>
</dbReference>
<keyword evidence="6 8" id="KW-1133">Transmembrane helix</keyword>
<feature type="transmembrane region" description="Helical" evidence="8">
    <location>
        <begin position="133"/>
        <end position="154"/>
    </location>
</feature>
<sequence>MNLLAEAADAFLLAFPALLSIVNPLGGAIIFNEITESRSHRVRLNLARRVGLNSALVMLISLWAGSYILSFFGISLNALRLAGGAVVAARAFQMLNAPEEHEERKQAQAAHATAQVSAGAEAEETAEDISGFAFFPLTLPFTTGPGTIAVAVALGTQHPASGATLAMFFAGLSLAAIVMALLIWLSYATADRLGALLGPTGRRVLSRLAAFILLGIGVQIMLSGAVPVLHQAIRG</sequence>
<dbReference type="PANTHER" id="PTHR33508:SF2">
    <property type="entry name" value="UPF0056 INNER MEMBRANE PROTEIN MARC"/>
    <property type="match status" value="1"/>
</dbReference>
<accession>A0A8G2FCY0</accession>
<dbReference type="EMBL" id="FTNE01000002">
    <property type="protein sequence ID" value="SIQ18562.1"/>
    <property type="molecule type" value="Genomic_DNA"/>
</dbReference>
<evidence type="ECO:0000256" key="4">
    <source>
        <dbReference type="ARBA" id="ARBA00022519"/>
    </source>
</evidence>
<dbReference type="Pfam" id="PF01914">
    <property type="entry name" value="MarC"/>
    <property type="match status" value="1"/>
</dbReference>
<evidence type="ECO:0000313" key="10">
    <source>
        <dbReference type="Proteomes" id="UP000186308"/>
    </source>
</evidence>
<comment type="caution">
    <text evidence="8">Lacks conserved residue(s) required for the propagation of feature annotation.</text>
</comment>
<evidence type="ECO:0000256" key="7">
    <source>
        <dbReference type="ARBA" id="ARBA00023136"/>
    </source>
</evidence>
<evidence type="ECO:0000313" key="9">
    <source>
        <dbReference type="EMBL" id="SIQ18562.1"/>
    </source>
</evidence>
<keyword evidence="10" id="KW-1185">Reference proteome</keyword>
<comment type="similarity">
    <text evidence="2 8">Belongs to the UPF0056 (MarC) family.</text>
</comment>
<evidence type="ECO:0000256" key="1">
    <source>
        <dbReference type="ARBA" id="ARBA00004429"/>
    </source>
</evidence>
<evidence type="ECO:0000256" key="5">
    <source>
        <dbReference type="ARBA" id="ARBA00022692"/>
    </source>
</evidence>
<dbReference type="PANTHER" id="PTHR33508">
    <property type="entry name" value="UPF0056 MEMBRANE PROTEIN YHCE"/>
    <property type="match status" value="1"/>
</dbReference>
<organism evidence="9 10">
    <name type="scientific">Acidiphilium rubrum</name>
    <dbReference type="NCBI Taxonomy" id="526"/>
    <lineage>
        <taxon>Bacteria</taxon>
        <taxon>Pseudomonadati</taxon>
        <taxon>Pseudomonadota</taxon>
        <taxon>Alphaproteobacteria</taxon>
        <taxon>Acetobacterales</taxon>
        <taxon>Acidocellaceae</taxon>
        <taxon>Acidiphilium</taxon>
    </lineage>
</organism>
<evidence type="ECO:0000256" key="2">
    <source>
        <dbReference type="ARBA" id="ARBA00009784"/>
    </source>
</evidence>
<keyword evidence="3" id="KW-1003">Cell membrane</keyword>
<dbReference type="RefSeq" id="WP_029312996.1">
    <property type="nucleotide sequence ID" value="NZ_FTNE01000002.1"/>
</dbReference>
<dbReference type="InterPro" id="IPR002771">
    <property type="entry name" value="Multi_antbiot-R_MarC"/>
</dbReference>
<comment type="subcellular location">
    <subcellularLocation>
        <location evidence="1">Cell inner membrane</location>
        <topology evidence="1">Multi-pass membrane protein</topology>
    </subcellularLocation>
    <subcellularLocation>
        <location evidence="8">Cell membrane</location>
        <topology evidence="8">Multi-pass membrane protein</topology>
    </subcellularLocation>
</comment>
<name>A0A8G2FCY0_ACIRU</name>
<keyword evidence="7 8" id="KW-0472">Membrane</keyword>
<keyword evidence="5 8" id="KW-0812">Transmembrane</keyword>
<evidence type="ECO:0000256" key="3">
    <source>
        <dbReference type="ARBA" id="ARBA00022475"/>
    </source>
</evidence>
<feature type="transmembrane region" description="Helical" evidence="8">
    <location>
        <begin position="166"/>
        <end position="188"/>
    </location>
</feature>
<evidence type="ECO:0000256" key="6">
    <source>
        <dbReference type="ARBA" id="ARBA00022989"/>
    </source>
</evidence>
<feature type="transmembrane region" description="Helical" evidence="8">
    <location>
        <begin position="208"/>
        <end position="229"/>
    </location>
</feature>
<dbReference type="OrthoDB" id="21094at2"/>
<proteinExistence type="inferred from homology"/>
<evidence type="ECO:0000256" key="8">
    <source>
        <dbReference type="RuleBase" id="RU362048"/>
    </source>
</evidence>
<dbReference type="AlphaFoldDB" id="A0A8G2FCY0"/>
<keyword evidence="4" id="KW-0997">Cell inner membrane</keyword>
<dbReference type="Proteomes" id="UP000186308">
    <property type="component" value="Unassembled WGS sequence"/>
</dbReference>
<feature type="transmembrane region" description="Helical" evidence="8">
    <location>
        <begin position="12"/>
        <end position="31"/>
    </location>
</feature>
<protein>
    <recommendedName>
        <fullName evidence="8">UPF0056 membrane protein</fullName>
    </recommendedName>
</protein>
<dbReference type="NCBIfam" id="TIGR00427">
    <property type="entry name" value="NAAT family transporter"/>
    <property type="match status" value="1"/>
</dbReference>
<gene>
    <name evidence="9" type="ORF">SAMN05421828_102135</name>
</gene>
<reference evidence="9 10" key="1">
    <citation type="submission" date="2017-01" db="EMBL/GenBank/DDBJ databases">
        <authorList>
            <person name="Varghese N."/>
            <person name="Submissions S."/>
        </authorList>
    </citation>
    <scope>NUCLEOTIDE SEQUENCE [LARGE SCALE GENOMIC DNA]</scope>
    <source>
        <strain evidence="9 10">ATCC 35905</strain>
    </source>
</reference>